<reference evidence="3 4" key="1">
    <citation type="submission" date="2018-01" db="EMBL/GenBank/DDBJ databases">
        <title>Whole genome sequencing of Histamine producing bacteria.</title>
        <authorList>
            <person name="Butler K."/>
        </authorList>
    </citation>
    <scope>NUCLEOTIDE SEQUENCE [LARGE SCALE GENOMIC DNA]</scope>
    <source>
        <strain evidence="3 4">DSM 24669</strain>
    </source>
</reference>
<evidence type="ECO:0000256" key="1">
    <source>
        <dbReference type="PROSITE-ProRule" id="PRU00169"/>
    </source>
</evidence>
<evidence type="ECO:0000313" key="3">
    <source>
        <dbReference type="EMBL" id="PSW26543.1"/>
    </source>
</evidence>
<feature type="domain" description="Response regulatory" evidence="2">
    <location>
        <begin position="6"/>
        <end position="127"/>
    </location>
</feature>
<dbReference type="OrthoDB" id="7298659at2"/>
<dbReference type="Gene3D" id="1.25.40.10">
    <property type="entry name" value="Tetratricopeptide repeat domain"/>
    <property type="match status" value="1"/>
</dbReference>
<dbReference type="Proteomes" id="UP000240481">
    <property type="component" value="Unassembled WGS sequence"/>
</dbReference>
<dbReference type="GO" id="GO:0000160">
    <property type="term" value="P:phosphorelay signal transduction system"/>
    <property type="evidence" value="ECO:0007669"/>
    <property type="project" value="InterPro"/>
</dbReference>
<dbReference type="PROSITE" id="PS50110">
    <property type="entry name" value="RESPONSE_REGULATORY"/>
    <property type="match status" value="1"/>
</dbReference>
<dbReference type="STRING" id="680026.AB733_16360"/>
<dbReference type="SMART" id="SM00448">
    <property type="entry name" value="REC"/>
    <property type="match status" value="1"/>
</dbReference>
<keyword evidence="1" id="KW-0597">Phosphoprotein</keyword>
<proteinExistence type="predicted"/>
<dbReference type="AlphaFoldDB" id="A0A0J8XWD6"/>
<dbReference type="SUPFAM" id="SSF48452">
    <property type="entry name" value="TPR-like"/>
    <property type="match status" value="1"/>
</dbReference>
<feature type="modified residue" description="4-aspartylphosphate" evidence="1">
    <location>
        <position position="58"/>
    </location>
</feature>
<dbReference type="Pfam" id="PF00072">
    <property type="entry name" value="Response_reg"/>
    <property type="match status" value="1"/>
</dbReference>
<gene>
    <name evidence="3" type="ORF">C9I94_00705</name>
</gene>
<dbReference type="InterPro" id="IPR011990">
    <property type="entry name" value="TPR-like_helical_dom_sf"/>
</dbReference>
<organism evidence="3 4">
    <name type="scientific">Photobacterium swingsii</name>
    <dbReference type="NCBI Taxonomy" id="680026"/>
    <lineage>
        <taxon>Bacteria</taxon>
        <taxon>Pseudomonadati</taxon>
        <taxon>Pseudomonadota</taxon>
        <taxon>Gammaproteobacteria</taxon>
        <taxon>Vibrionales</taxon>
        <taxon>Vibrionaceae</taxon>
        <taxon>Photobacterium</taxon>
    </lineage>
</organism>
<dbReference type="EMBL" id="PYLZ01000001">
    <property type="protein sequence ID" value="PSW26543.1"/>
    <property type="molecule type" value="Genomic_DNA"/>
</dbReference>
<dbReference type="InterPro" id="IPR011006">
    <property type="entry name" value="CheY-like_superfamily"/>
</dbReference>
<accession>A0A0J8XWD6</accession>
<dbReference type="InterPro" id="IPR001789">
    <property type="entry name" value="Sig_transdc_resp-reg_receiver"/>
</dbReference>
<protein>
    <submittedName>
        <fullName evidence="3">Response regulator</fullName>
    </submittedName>
</protein>
<dbReference type="SUPFAM" id="SSF52172">
    <property type="entry name" value="CheY-like"/>
    <property type="match status" value="1"/>
</dbReference>
<dbReference type="Gene3D" id="3.40.50.2300">
    <property type="match status" value="1"/>
</dbReference>
<sequence>MRQDSSVLVVDDCSIIQQTTKLILQNCGFNPANIHTATNASDAIKACQSKVFDILFIDFNLGHGSTGLQLLEHLSQKKLLMHSPMVFVITAEDSTPVFMGFAEFEPDDYLIKPLRSDALQQRLQASFMQRKLNKLVQTGFKLSGVGGAKSALQQAKSTKAFRQAITALCKQLTLDGEHQKAIALLASFVPKHPYLPAQLLLVELYMLQQDLAAANAVLSALRISHPNHLLVLDLSAKMALHNHQFSEAMQYWQHAQQLSYTNLDRQFSLFWLAQGLHSQGAFSKLREACAHIQHSIWDEPRYHALLFLGQIEQGITQKHTIERQWLIQTNQKALSAEERAFAFALKALQAVRNGDNFTAYRLLKHSHITMAEELLATSFEFNAILLKVYRLLNMTKADIETIERLDKLSVNEHNSTHRLLKQYWLKRQRESFNTSAADYQKAITLFTDKQYKLAGQALLTIWPSFRFDPIIAKQLIELFSLNLLPLTHLQREYLMEARWTFEALSEPPAWYQTLRKKDDAFATPIEQMTAKASGTAAIC</sequence>
<name>A0A0J8XWD6_9GAMM</name>
<dbReference type="InterPro" id="IPR052048">
    <property type="entry name" value="ST_Response_Regulator"/>
</dbReference>
<dbReference type="RefSeq" id="WP_048899739.1">
    <property type="nucleotide sequence ID" value="NZ_AP024852.1"/>
</dbReference>
<evidence type="ECO:0000313" key="4">
    <source>
        <dbReference type="Proteomes" id="UP000240481"/>
    </source>
</evidence>
<evidence type="ECO:0000259" key="2">
    <source>
        <dbReference type="PROSITE" id="PS50110"/>
    </source>
</evidence>
<keyword evidence="4" id="KW-1185">Reference proteome</keyword>
<dbReference type="PANTHER" id="PTHR43228:SF1">
    <property type="entry name" value="TWO-COMPONENT RESPONSE REGULATOR ARR22"/>
    <property type="match status" value="1"/>
</dbReference>
<comment type="caution">
    <text evidence="3">The sequence shown here is derived from an EMBL/GenBank/DDBJ whole genome shotgun (WGS) entry which is preliminary data.</text>
</comment>
<dbReference type="PANTHER" id="PTHR43228">
    <property type="entry name" value="TWO-COMPONENT RESPONSE REGULATOR"/>
    <property type="match status" value="1"/>
</dbReference>